<dbReference type="Gene3D" id="3.40.50.620">
    <property type="entry name" value="HUPs"/>
    <property type="match status" value="1"/>
</dbReference>
<dbReference type="Pfam" id="PF01171">
    <property type="entry name" value="ATP_bind_3"/>
    <property type="match status" value="1"/>
</dbReference>
<evidence type="ECO:0000256" key="4">
    <source>
        <dbReference type="ARBA" id="ARBA00022694"/>
    </source>
</evidence>
<dbReference type="SUPFAM" id="SSF52402">
    <property type="entry name" value="Adenine nucleotide alpha hydrolases-like"/>
    <property type="match status" value="1"/>
</dbReference>
<dbReference type="NCBIfam" id="TIGR02432">
    <property type="entry name" value="lysidine_TilS_N"/>
    <property type="match status" value="1"/>
</dbReference>
<comment type="domain">
    <text evidence="8">The N-terminal region contains the highly conserved SGGXDS motif, predicted to be a P-loop motif involved in ATP binding.</text>
</comment>
<protein>
    <recommendedName>
        <fullName evidence="8">tRNA(Ile)-lysidine synthase</fullName>
        <ecNumber evidence="8">6.3.4.19</ecNumber>
    </recommendedName>
    <alternativeName>
        <fullName evidence="8">tRNA(Ile)-2-lysyl-cytidine synthase</fullName>
    </alternativeName>
    <alternativeName>
        <fullName evidence="8">tRNA(Ile)-lysidine synthetase</fullName>
    </alternativeName>
</protein>
<keyword evidence="2 8" id="KW-0963">Cytoplasm</keyword>
<dbReference type="Pfam" id="PF11734">
    <property type="entry name" value="TilS_C"/>
    <property type="match status" value="1"/>
</dbReference>
<sequence length="425" mass="45749">MRGVLVGLSGGLDSVALLHLLSTQPRIRGAGLRALHVHHGLQPAADDWAAHCRAVCEALDVPLQVVRVDVARDTGSGLEAAARSARRAAFADALREGEVLALAHHRDDQAETFLLRALRASGPDGLAAMRPWQRFGSGWLWRPLLAVPRAGLLAHARAHGLPWIEDPSNDDTAHDRNFLRHRVLPLLRERWPAADAALARSAALAAEAGDLLADEDASALDAARTPDPYTLSVTALAALPRARRARVLRRWVDALGLPPLPAQGVARIECDLLAAAADAGAMFEWQGCAVRRWRDLLHAGALPEPLPSTWRVAWDGRTPLALPGGGELRLESADGFETPLFAHARGGGERIQLPGRAHSHALKHVLQDLGVPPWRRGRLPLLSDADGRVQAAGDLVTSAPFDTWLRARGARLVWRDAAPRAIPPA</sequence>
<proteinExistence type="inferred from homology"/>
<evidence type="ECO:0000256" key="2">
    <source>
        <dbReference type="ARBA" id="ARBA00022490"/>
    </source>
</evidence>
<dbReference type="SMART" id="SM00977">
    <property type="entry name" value="TilS_C"/>
    <property type="match status" value="1"/>
</dbReference>
<evidence type="ECO:0000256" key="6">
    <source>
        <dbReference type="ARBA" id="ARBA00022840"/>
    </source>
</evidence>
<dbReference type="PANTHER" id="PTHR43033">
    <property type="entry name" value="TRNA(ILE)-LYSIDINE SYNTHASE-RELATED"/>
    <property type="match status" value="1"/>
</dbReference>
<dbReference type="EC" id="6.3.4.19" evidence="8"/>
<dbReference type="PANTHER" id="PTHR43033:SF1">
    <property type="entry name" value="TRNA(ILE)-LYSIDINE SYNTHASE-RELATED"/>
    <property type="match status" value="1"/>
</dbReference>
<dbReference type="InterPro" id="IPR012796">
    <property type="entry name" value="Lysidine-tRNA-synth_C"/>
</dbReference>
<dbReference type="InterPro" id="IPR012795">
    <property type="entry name" value="tRNA_Ile_lys_synt_N"/>
</dbReference>
<keyword evidence="6 8" id="KW-0067">ATP-binding</keyword>
<gene>
    <name evidence="8 10" type="primary">tilS</name>
    <name evidence="10" type="ORF">GCM10022229_23840</name>
</gene>
<comment type="function">
    <text evidence="8">Ligates lysine onto the cytidine present at position 34 of the AUA codon-specific tRNA(Ile) that contains the anticodon CAU, in an ATP-dependent manner. Cytidine is converted to lysidine, thus changing the amino acid specificity of the tRNA from methionine to isoleucine.</text>
</comment>
<dbReference type="CDD" id="cd01992">
    <property type="entry name" value="TilS_N"/>
    <property type="match status" value="1"/>
</dbReference>
<comment type="similarity">
    <text evidence="8">Belongs to the tRNA(Ile)-lysidine synthase family.</text>
</comment>
<evidence type="ECO:0000256" key="8">
    <source>
        <dbReference type="HAMAP-Rule" id="MF_01161"/>
    </source>
</evidence>
<dbReference type="InterPro" id="IPR011063">
    <property type="entry name" value="TilS/TtcA_N"/>
</dbReference>
<dbReference type="InterPro" id="IPR012094">
    <property type="entry name" value="tRNA_Ile_lys_synt"/>
</dbReference>
<accession>A0ABP7MV98</accession>
<name>A0ABP7MV98_9GAMM</name>
<evidence type="ECO:0000313" key="10">
    <source>
        <dbReference type="EMBL" id="GAA3929418.1"/>
    </source>
</evidence>
<evidence type="ECO:0000259" key="9">
    <source>
        <dbReference type="SMART" id="SM00977"/>
    </source>
</evidence>
<keyword evidence="3 8" id="KW-0436">Ligase</keyword>
<dbReference type="HAMAP" id="MF_01161">
    <property type="entry name" value="tRNA_Ile_lys_synt"/>
    <property type="match status" value="1"/>
</dbReference>
<dbReference type="InterPro" id="IPR014729">
    <property type="entry name" value="Rossmann-like_a/b/a_fold"/>
</dbReference>
<keyword evidence="11" id="KW-1185">Reference proteome</keyword>
<organism evidence="10 11">
    <name type="scientific">Luteimonas lutimaris</name>
    <dbReference type="NCBI Taxonomy" id="698645"/>
    <lineage>
        <taxon>Bacteria</taxon>
        <taxon>Pseudomonadati</taxon>
        <taxon>Pseudomonadota</taxon>
        <taxon>Gammaproteobacteria</taxon>
        <taxon>Lysobacterales</taxon>
        <taxon>Lysobacteraceae</taxon>
        <taxon>Luteimonas</taxon>
    </lineage>
</organism>
<dbReference type="Proteomes" id="UP001501727">
    <property type="component" value="Unassembled WGS sequence"/>
</dbReference>
<evidence type="ECO:0000256" key="1">
    <source>
        <dbReference type="ARBA" id="ARBA00004496"/>
    </source>
</evidence>
<dbReference type="NCBIfam" id="TIGR02433">
    <property type="entry name" value="lysidine_TilS_C"/>
    <property type="match status" value="1"/>
</dbReference>
<evidence type="ECO:0000256" key="7">
    <source>
        <dbReference type="ARBA" id="ARBA00048539"/>
    </source>
</evidence>
<keyword evidence="4 8" id="KW-0819">tRNA processing</keyword>
<reference evidence="11" key="1">
    <citation type="journal article" date="2019" name="Int. J. Syst. Evol. Microbiol.">
        <title>The Global Catalogue of Microorganisms (GCM) 10K type strain sequencing project: providing services to taxonomists for standard genome sequencing and annotation.</title>
        <authorList>
            <consortium name="The Broad Institute Genomics Platform"/>
            <consortium name="The Broad Institute Genome Sequencing Center for Infectious Disease"/>
            <person name="Wu L."/>
            <person name="Ma J."/>
        </authorList>
    </citation>
    <scope>NUCLEOTIDE SEQUENCE [LARGE SCALE GENOMIC DNA]</scope>
    <source>
        <strain evidence="11">JCM 16916</strain>
    </source>
</reference>
<feature type="binding site" evidence="8">
    <location>
        <begin position="9"/>
        <end position="14"/>
    </location>
    <ligand>
        <name>ATP</name>
        <dbReference type="ChEBI" id="CHEBI:30616"/>
    </ligand>
</feature>
<dbReference type="InterPro" id="IPR015262">
    <property type="entry name" value="tRNA_Ile_lys_synt_subst-bd"/>
</dbReference>
<dbReference type="SUPFAM" id="SSF56037">
    <property type="entry name" value="PheT/TilS domain"/>
    <property type="match status" value="1"/>
</dbReference>
<dbReference type="Gene3D" id="1.20.59.20">
    <property type="match status" value="1"/>
</dbReference>
<feature type="domain" description="Lysidine-tRNA(Ile) synthetase C-terminal" evidence="9">
    <location>
        <begin position="340"/>
        <end position="414"/>
    </location>
</feature>
<comment type="caution">
    <text evidence="10">The sequence shown here is derived from an EMBL/GenBank/DDBJ whole genome shotgun (WGS) entry which is preliminary data.</text>
</comment>
<comment type="subcellular location">
    <subcellularLocation>
        <location evidence="1 8">Cytoplasm</location>
    </subcellularLocation>
</comment>
<keyword evidence="5 8" id="KW-0547">Nucleotide-binding</keyword>
<dbReference type="Pfam" id="PF09179">
    <property type="entry name" value="TilS"/>
    <property type="match status" value="1"/>
</dbReference>
<comment type="catalytic activity">
    <reaction evidence="7 8">
        <text>cytidine(34) in tRNA(Ile2) + L-lysine + ATP = lysidine(34) in tRNA(Ile2) + AMP + diphosphate + H(+)</text>
        <dbReference type="Rhea" id="RHEA:43744"/>
        <dbReference type="Rhea" id="RHEA-COMP:10625"/>
        <dbReference type="Rhea" id="RHEA-COMP:10670"/>
        <dbReference type="ChEBI" id="CHEBI:15378"/>
        <dbReference type="ChEBI" id="CHEBI:30616"/>
        <dbReference type="ChEBI" id="CHEBI:32551"/>
        <dbReference type="ChEBI" id="CHEBI:33019"/>
        <dbReference type="ChEBI" id="CHEBI:82748"/>
        <dbReference type="ChEBI" id="CHEBI:83665"/>
        <dbReference type="ChEBI" id="CHEBI:456215"/>
        <dbReference type="EC" id="6.3.4.19"/>
    </reaction>
</comment>
<evidence type="ECO:0000256" key="5">
    <source>
        <dbReference type="ARBA" id="ARBA00022741"/>
    </source>
</evidence>
<evidence type="ECO:0000313" key="11">
    <source>
        <dbReference type="Proteomes" id="UP001501727"/>
    </source>
</evidence>
<dbReference type="SUPFAM" id="SSF82829">
    <property type="entry name" value="MesJ substrate recognition domain-like"/>
    <property type="match status" value="1"/>
</dbReference>
<dbReference type="EMBL" id="BAAAZU010000024">
    <property type="protein sequence ID" value="GAA3929418.1"/>
    <property type="molecule type" value="Genomic_DNA"/>
</dbReference>
<evidence type="ECO:0000256" key="3">
    <source>
        <dbReference type="ARBA" id="ARBA00022598"/>
    </source>
</evidence>